<evidence type="ECO:0000256" key="9">
    <source>
        <dbReference type="ARBA" id="ARBA00038081"/>
    </source>
</evidence>
<comment type="subcellular location">
    <subcellularLocation>
        <location evidence="1">Secreted</location>
        <location evidence="1">Extracellular space</location>
        <location evidence="1">Extracellular matrix</location>
    </subcellularLocation>
</comment>
<dbReference type="FunFam" id="2.10.25.10:FF:000038">
    <property type="entry name" value="Fibrillin 2"/>
    <property type="match status" value="1"/>
</dbReference>
<evidence type="ECO:0000259" key="13">
    <source>
        <dbReference type="PROSITE" id="PS51364"/>
    </source>
</evidence>
<dbReference type="SUPFAM" id="SSF57581">
    <property type="entry name" value="TB module/8-cys domain"/>
    <property type="match status" value="2"/>
</dbReference>
<sequence>MKYSHNLSKTVAIDARAHYRSFRCDCPLGWRFDAQATVCVDERRELCYDEWSAGRCHRARPLQLSHPECCCSEGAAWGRYCERCPSADTPEFLRICPGGMGRPNDLDECYVRPDVCRGGRCINTDGSFRCECPAGYVLDGSGLVCVDADECAADPRVCGNGTCTNTDGGYECRCNKGFTRGQDETCVDIDECAEGRATCMFRCHNTPGSYRCTCPYGYTVADDGVHCRDVDECATEANTCTHVCENTVGSFVCRHGGEFFRWELKSVTPTAEPLRMRQAYCTSVSYNESVDAFVLKCPEGFRRVSGEDGECEDVDECDEKPERCAPGVCLNTEGAFMCDCDQGYQPSNDGQACIGNTIVHKALHLHLLDVQTTSRLDCSRRSGRRLRVVSYYRMTQTTAGSARLHRIYPIGRPPGELLVCVNIGRESSGVIGRHWARGDVSQWHKQCSSVFGPGLTDHRTGTCYRSLVSGECQPEPWTSGGHGGATTPTQVTKAQCCCTLGAAWGAECELCPQPGSPERMDLCSRRDGNGGGNGGGGGGGGTGGGGGQEPGGGGGNNGGGGTGGGGSTGGGGANGGTGGGVIGGGSGGGGGNGGNGFTEDYYDIDECSVMPDLCAPGRCLNTFGSFRCICGLGYRPAGDVCADVDECAARPPPCRHGCKNTRGSYECTCRSGYELDEDGAACRDVDECERGTHTCQQTCTNTDGSYECSCQDGYEKRGDACTDVNECLEEGICPAPGKCVNLLGSYRCVCPRGYRLDVSGSRCLDRDECEDGRCQAPCRNYAGSYRCECPTGTIRAASGGCLPQDSCAAGPCGTAPCFALGATYRCGCPPGYGWDTLHAVCLQMGGGCAVANCLFGCTALGDSYECGCPTGYRLVGAGHCVTALDGALPPDDIGGAPVFPVRDQFRAHDSGDQIISTEGCFSCKVNGRRRRALDEGVVFANGTVVRRHKGDRRVRRWSREPEADLVVVSATPRQTWGRAPLLRLVPAEGDAHAHYRLVYGNDDKEFALSKRDGAWALRLRRHLKSRDSFLRQLEIEARVLPAPAPVSRRRRARARRHTLAEMPAPLRLYVWVRVAPPAAAPAR</sequence>
<dbReference type="STRING" id="151549.A0A4C1U5V5"/>
<gene>
    <name evidence="14" type="primary">FBN3</name>
    <name evidence="14" type="ORF">EVAR_10919_1</name>
</gene>
<dbReference type="FunFam" id="2.10.25.10:FF:000002">
    <property type="entry name" value="Latent-transforming growth factor beta-binding protein 3"/>
    <property type="match status" value="1"/>
</dbReference>
<dbReference type="CDD" id="cd00054">
    <property type="entry name" value="EGF_CA"/>
    <property type="match status" value="4"/>
</dbReference>
<dbReference type="GO" id="GO:0005509">
    <property type="term" value="F:calcium ion binding"/>
    <property type="evidence" value="ECO:0007669"/>
    <property type="project" value="InterPro"/>
</dbReference>
<keyword evidence="3 10" id="KW-0245">EGF-like domain</keyword>
<feature type="domain" description="EGF-like" evidence="12">
    <location>
        <begin position="643"/>
        <end position="683"/>
    </location>
</feature>
<evidence type="ECO:0000256" key="2">
    <source>
        <dbReference type="ARBA" id="ARBA00022530"/>
    </source>
</evidence>
<dbReference type="FunFam" id="2.10.25.10:FF:000005">
    <property type="entry name" value="Fibrillin 2"/>
    <property type="match status" value="1"/>
</dbReference>
<dbReference type="FunFam" id="2.10.25.10:FF:000010">
    <property type="entry name" value="Pro-epidermal growth factor"/>
    <property type="match status" value="2"/>
</dbReference>
<name>A0A4C1U5V5_EUMVA</name>
<keyword evidence="8" id="KW-0340">Growth factor binding</keyword>
<feature type="domain" description="TB" evidence="13">
    <location>
        <begin position="461"/>
        <end position="523"/>
    </location>
</feature>
<dbReference type="PANTHER" id="PTHR24034:SF43">
    <property type="entry name" value="LATENT-TRANSFORMING GROWTH FACTOR BETA-BINDING PROTEIN 4"/>
    <property type="match status" value="1"/>
</dbReference>
<dbReference type="SMART" id="SM00179">
    <property type="entry name" value="EGF_CA"/>
    <property type="match status" value="12"/>
</dbReference>
<evidence type="ECO:0000256" key="4">
    <source>
        <dbReference type="ARBA" id="ARBA00022729"/>
    </source>
</evidence>
<comment type="caution">
    <text evidence="10">Lacks conserved residue(s) required for the propagation of feature annotation.</text>
</comment>
<dbReference type="AlphaFoldDB" id="A0A4C1U5V5"/>
<evidence type="ECO:0000256" key="7">
    <source>
        <dbReference type="ARBA" id="ARBA00023180"/>
    </source>
</evidence>
<dbReference type="Pfam" id="PF07645">
    <property type="entry name" value="EGF_CA"/>
    <property type="match status" value="10"/>
</dbReference>
<dbReference type="PROSITE" id="PS00010">
    <property type="entry name" value="ASX_HYDROXYL"/>
    <property type="match status" value="8"/>
</dbReference>
<dbReference type="InterPro" id="IPR050751">
    <property type="entry name" value="ECM_structural_protein"/>
</dbReference>
<dbReference type="FunFam" id="2.10.25.10:FF:000017">
    <property type="entry name" value="latent-transforming growth factor beta-binding protein 4 isoform X1"/>
    <property type="match status" value="1"/>
</dbReference>
<dbReference type="GO" id="GO:0071944">
    <property type="term" value="C:cell periphery"/>
    <property type="evidence" value="ECO:0007669"/>
    <property type="project" value="UniProtKB-ARBA"/>
</dbReference>
<dbReference type="GO" id="GO:0019838">
    <property type="term" value="F:growth factor binding"/>
    <property type="evidence" value="ECO:0007669"/>
    <property type="project" value="UniProtKB-KW"/>
</dbReference>
<feature type="domain" description="TB" evidence="13">
    <location>
        <begin position="45"/>
        <end position="96"/>
    </location>
</feature>
<dbReference type="PROSITE" id="PS51364">
    <property type="entry name" value="TB"/>
    <property type="match status" value="2"/>
</dbReference>
<feature type="compositionally biased region" description="Gly residues" evidence="11">
    <location>
        <begin position="529"/>
        <end position="572"/>
    </location>
</feature>
<dbReference type="FunFam" id="2.10.25.10:FF:000044">
    <property type="entry name" value="Fibrillin 2"/>
    <property type="match status" value="1"/>
</dbReference>
<dbReference type="PROSITE" id="PS50026">
    <property type="entry name" value="EGF_3"/>
    <property type="match status" value="8"/>
</dbReference>
<dbReference type="PANTHER" id="PTHR24034">
    <property type="entry name" value="EGF-LIKE DOMAIN-CONTAINING PROTEIN"/>
    <property type="match status" value="1"/>
</dbReference>
<dbReference type="InterPro" id="IPR017878">
    <property type="entry name" value="TB_dom"/>
</dbReference>
<evidence type="ECO:0000256" key="5">
    <source>
        <dbReference type="ARBA" id="ARBA00022737"/>
    </source>
</evidence>
<dbReference type="InterPro" id="IPR036773">
    <property type="entry name" value="TB_dom_sf"/>
</dbReference>
<dbReference type="InterPro" id="IPR000152">
    <property type="entry name" value="EGF-type_Asp/Asn_hydroxyl_site"/>
</dbReference>
<evidence type="ECO:0000256" key="6">
    <source>
        <dbReference type="ARBA" id="ARBA00023157"/>
    </source>
</evidence>
<proteinExistence type="inferred from homology"/>
<organism evidence="14 15">
    <name type="scientific">Eumeta variegata</name>
    <name type="common">Bagworm moth</name>
    <name type="synonym">Eumeta japonica</name>
    <dbReference type="NCBI Taxonomy" id="151549"/>
    <lineage>
        <taxon>Eukaryota</taxon>
        <taxon>Metazoa</taxon>
        <taxon>Ecdysozoa</taxon>
        <taxon>Arthropoda</taxon>
        <taxon>Hexapoda</taxon>
        <taxon>Insecta</taxon>
        <taxon>Pterygota</taxon>
        <taxon>Neoptera</taxon>
        <taxon>Endopterygota</taxon>
        <taxon>Lepidoptera</taxon>
        <taxon>Glossata</taxon>
        <taxon>Ditrysia</taxon>
        <taxon>Tineoidea</taxon>
        <taxon>Psychidae</taxon>
        <taxon>Oiketicinae</taxon>
        <taxon>Eumeta</taxon>
    </lineage>
</organism>
<feature type="domain" description="EGF-like" evidence="12">
    <location>
        <begin position="147"/>
        <end position="187"/>
    </location>
</feature>
<keyword evidence="5" id="KW-0677">Repeat</keyword>
<dbReference type="OrthoDB" id="10045365at2759"/>
<dbReference type="InterPro" id="IPR009030">
    <property type="entry name" value="Growth_fac_rcpt_cys_sf"/>
</dbReference>
<dbReference type="InterPro" id="IPR018097">
    <property type="entry name" value="EGF_Ca-bd_CS"/>
</dbReference>
<evidence type="ECO:0000256" key="3">
    <source>
        <dbReference type="ARBA" id="ARBA00022536"/>
    </source>
</evidence>
<feature type="domain" description="EGF-like" evidence="12">
    <location>
        <begin position="603"/>
        <end position="642"/>
    </location>
</feature>
<evidence type="ECO:0000313" key="15">
    <source>
        <dbReference type="Proteomes" id="UP000299102"/>
    </source>
</evidence>
<keyword evidence="2" id="KW-0272">Extracellular matrix</keyword>
<dbReference type="SMART" id="SM00181">
    <property type="entry name" value="EGF"/>
    <property type="match status" value="11"/>
</dbReference>
<feature type="region of interest" description="Disordered" evidence="11">
    <location>
        <begin position="522"/>
        <end position="572"/>
    </location>
</feature>
<feature type="domain" description="EGF-like" evidence="12">
    <location>
        <begin position="684"/>
        <end position="722"/>
    </location>
</feature>
<dbReference type="Gene3D" id="2.10.25.10">
    <property type="entry name" value="Laminin"/>
    <property type="match status" value="11"/>
</dbReference>
<dbReference type="PROSITE" id="PS01186">
    <property type="entry name" value="EGF_2"/>
    <property type="match status" value="6"/>
</dbReference>
<dbReference type="PROSITE" id="PS01187">
    <property type="entry name" value="EGF_CA"/>
    <property type="match status" value="4"/>
</dbReference>
<evidence type="ECO:0000259" key="12">
    <source>
        <dbReference type="PROSITE" id="PS50026"/>
    </source>
</evidence>
<keyword evidence="6" id="KW-1015">Disulfide bond</keyword>
<dbReference type="InterPro" id="IPR049883">
    <property type="entry name" value="NOTCH1_EGF-like"/>
</dbReference>
<dbReference type="InterPro" id="IPR001881">
    <property type="entry name" value="EGF-like_Ca-bd_dom"/>
</dbReference>
<dbReference type="Gene3D" id="3.90.290.10">
    <property type="entry name" value="TGF-beta binding (TB) domain"/>
    <property type="match status" value="2"/>
</dbReference>
<dbReference type="Proteomes" id="UP000299102">
    <property type="component" value="Unassembled WGS sequence"/>
</dbReference>
<keyword evidence="7" id="KW-0325">Glycoprotein</keyword>
<dbReference type="EMBL" id="BGZK01000132">
    <property type="protein sequence ID" value="GBP21742.1"/>
    <property type="molecule type" value="Genomic_DNA"/>
</dbReference>
<keyword evidence="2" id="KW-0964">Secreted</keyword>
<comment type="similarity">
    <text evidence="9">Belongs to the LTBP family.</text>
</comment>
<accession>A0A4C1U5V5</accession>
<evidence type="ECO:0000313" key="14">
    <source>
        <dbReference type="EMBL" id="GBP21742.1"/>
    </source>
</evidence>
<reference evidence="14 15" key="1">
    <citation type="journal article" date="2019" name="Commun. Biol.">
        <title>The bagworm genome reveals a unique fibroin gene that provides high tensile strength.</title>
        <authorList>
            <person name="Kono N."/>
            <person name="Nakamura H."/>
            <person name="Ohtoshi R."/>
            <person name="Tomita M."/>
            <person name="Numata K."/>
            <person name="Arakawa K."/>
        </authorList>
    </citation>
    <scope>NUCLEOTIDE SEQUENCE [LARGE SCALE GENOMIC DNA]</scope>
</reference>
<feature type="domain" description="EGF-like" evidence="12">
    <location>
        <begin position="723"/>
        <end position="764"/>
    </location>
</feature>
<dbReference type="Pfam" id="PF00683">
    <property type="entry name" value="TB"/>
    <property type="match status" value="2"/>
</dbReference>
<protein>
    <submittedName>
        <fullName evidence="14">Fibrillin-3</fullName>
    </submittedName>
</protein>
<dbReference type="SUPFAM" id="SSF57184">
    <property type="entry name" value="Growth factor receptor domain"/>
    <property type="match status" value="4"/>
</dbReference>
<evidence type="ECO:0000256" key="11">
    <source>
        <dbReference type="SAM" id="MobiDB-lite"/>
    </source>
</evidence>
<feature type="domain" description="EGF-like" evidence="12">
    <location>
        <begin position="188"/>
        <end position="228"/>
    </location>
</feature>
<feature type="domain" description="EGF-like" evidence="12">
    <location>
        <begin position="313"/>
        <end position="350"/>
    </location>
</feature>
<evidence type="ECO:0000256" key="1">
    <source>
        <dbReference type="ARBA" id="ARBA00004498"/>
    </source>
</evidence>
<keyword evidence="4" id="KW-0732">Signal</keyword>
<evidence type="ECO:0000256" key="8">
    <source>
        <dbReference type="ARBA" id="ARBA00023183"/>
    </source>
</evidence>
<comment type="caution">
    <text evidence="14">The sequence shown here is derived from an EMBL/GenBank/DDBJ whole genome shotgun (WGS) entry which is preliminary data.</text>
</comment>
<keyword evidence="15" id="KW-1185">Reference proteome</keyword>
<evidence type="ECO:0000256" key="10">
    <source>
        <dbReference type="PROSITE-ProRule" id="PRU00076"/>
    </source>
</evidence>
<feature type="domain" description="EGF-like" evidence="12">
    <location>
        <begin position="105"/>
        <end position="142"/>
    </location>
</feature>
<dbReference type="InterPro" id="IPR000742">
    <property type="entry name" value="EGF"/>
</dbReference>